<keyword evidence="3" id="KW-1185">Reference proteome</keyword>
<protein>
    <submittedName>
        <fullName evidence="2">Putative glucose 6-phosphate dehydrogenase effector domain protein</fullName>
    </submittedName>
</protein>
<dbReference type="Proteomes" id="UP000017127">
    <property type="component" value="Unassembled WGS sequence"/>
</dbReference>
<evidence type="ECO:0000313" key="3">
    <source>
        <dbReference type="Proteomes" id="UP000017127"/>
    </source>
</evidence>
<evidence type="ECO:0000256" key="1">
    <source>
        <dbReference type="SAM" id="MobiDB-lite"/>
    </source>
</evidence>
<comment type="caution">
    <text evidence="2">The sequence shown here is derived from an EMBL/GenBank/DDBJ whole genome shotgun (WGS) entry which is preliminary data.</text>
</comment>
<name>U7QDC2_9CYAN</name>
<dbReference type="PATRIC" id="fig|1348334.3.peg.4685"/>
<gene>
    <name evidence="2" type="ORF">M595_4859</name>
</gene>
<dbReference type="AlphaFoldDB" id="U7QDC2"/>
<evidence type="ECO:0000313" key="2">
    <source>
        <dbReference type="EMBL" id="ERT05207.1"/>
    </source>
</evidence>
<accession>U7QDC2</accession>
<dbReference type="EMBL" id="AUZM01000064">
    <property type="protein sequence ID" value="ERT05207.1"/>
    <property type="molecule type" value="Genomic_DNA"/>
</dbReference>
<proteinExistence type="predicted"/>
<reference evidence="2 3" key="1">
    <citation type="journal article" date="2013" name="Front. Microbiol.">
        <title>Comparative genomic analyses of the cyanobacterium, Lyngbya aestuarii BL J, a powerful hydrogen producer.</title>
        <authorList>
            <person name="Kothari A."/>
            <person name="Vaughn M."/>
            <person name="Garcia-Pichel F."/>
        </authorList>
    </citation>
    <scope>NUCLEOTIDE SEQUENCE [LARGE SCALE GENOMIC DNA]</scope>
    <source>
        <strain evidence="2 3">BL J</strain>
    </source>
</reference>
<sequence length="56" mass="6316">MRMEAGGSAQSCRTEQVTATSDQKAESLMTQQLQRWGRDVLYEESLALTAKILQLR</sequence>
<feature type="region of interest" description="Disordered" evidence="1">
    <location>
        <begin position="1"/>
        <end position="24"/>
    </location>
</feature>
<organism evidence="2 3">
    <name type="scientific">Lyngbya aestuarii BL J</name>
    <dbReference type="NCBI Taxonomy" id="1348334"/>
    <lineage>
        <taxon>Bacteria</taxon>
        <taxon>Bacillati</taxon>
        <taxon>Cyanobacteriota</taxon>
        <taxon>Cyanophyceae</taxon>
        <taxon>Oscillatoriophycideae</taxon>
        <taxon>Oscillatoriales</taxon>
        <taxon>Microcoleaceae</taxon>
        <taxon>Lyngbya</taxon>
    </lineage>
</organism>
<feature type="compositionally biased region" description="Polar residues" evidence="1">
    <location>
        <begin position="8"/>
        <end position="24"/>
    </location>
</feature>